<keyword evidence="3" id="KW-1185">Reference proteome</keyword>
<gene>
    <name evidence="2" type="ORF">ElyMa_004055500</name>
</gene>
<evidence type="ECO:0000313" key="3">
    <source>
        <dbReference type="Proteomes" id="UP000762676"/>
    </source>
</evidence>
<dbReference type="AlphaFoldDB" id="A0AAV4G5M9"/>
<dbReference type="EMBL" id="BMAT01008240">
    <property type="protein sequence ID" value="GFR80863.1"/>
    <property type="molecule type" value="Genomic_DNA"/>
</dbReference>
<name>A0AAV4G5M9_9GAST</name>
<proteinExistence type="predicted"/>
<reference evidence="2 3" key="1">
    <citation type="journal article" date="2021" name="Elife">
        <title>Chloroplast acquisition without the gene transfer in kleptoplastic sea slugs, Plakobranchus ocellatus.</title>
        <authorList>
            <person name="Maeda T."/>
            <person name="Takahashi S."/>
            <person name="Yoshida T."/>
            <person name="Shimamura S."/>
            <person name="Takaki Y."/>
            <person name="Nagai Y."/>
            <person name="Toyoda A."/>
            <person name="Suzuki Y."/>
            <person name="Arimoto A."/>
            <person name="Ishii H."/>
            <person name="Satoh N."/>
            <person name="Nishiyama T."/>
            <person name="Hasebe M."/>
            <person name="Maruyama T."/>
            <person name="Minagawa J."/>
            <person name="Obokata J."/>
            <person name="Shigenobu S."/>
        </authorList>
    </citation>
    <scope>NUCLEOTIDE SEQUENCE [LARGE SCALE GENOMIC DNA]</scope>
</reference>
<keyword evidence="1" id="KW-1133">Transmembrane helix</keyword>
<accession>A0AAV4G5M9</accession>
<comment type="caution">
    <text evidence="2">The sequence shown here is derived from an EMBL/GenBank/DDBJ whole genome shotgun (WGS) entry which is preliminary data.</text>
</comment>
<protein>
    <submittedName>
        <fullName evidence="2">Uncharacterized protein</fullName>
    </submittedName>
</protein>
<feature type="transmembrane region" description="Helical" evidence="1">
    <location>
        <begin position="9"/>
        <end position="42"/>
    </location>
</feature>
<dbReference type="Proteomes" id="UP000762676">
    <property type="component" value="Unassembled WGS sequence"/>
</dbReference>
<evidence type="ECO:0000256" key="1">
    <source>
        <dbReference type="SAM" id="Phobius"/>
    </source>
</evidence>
<sequence length="163" mass="17795">MQFMMLYDLVVVVVVAVVVVVVVAAAVKVIIVVAVVVVVVAAVSSSCSSSSCCSSCSSSSSSWRSNYILENILISILFWKEIRSDTFTTVINGTGTPDLWFHYFKILFEANSDDPPMCEHAANTECNTEQNEDTYLSNPITYIETDNAIRHLKQGKASCPNAI</sequence>
<evidence type="ECO:0000313" key="2">
    <source>
        <dbReference type="EMBL" id="GFR80863.1"/>
    </source>
</evidence>
<keyword evidence="1" id="KW-0472">Membrane</keyword>
<organism evidence="2 3">
    <name type="scientific">Elysia marginata</name>
    <dbReference type="NCBI Taxonomy" id="1093978"/>
    <lineage>
        <taxon>Eukaryota</taxon>
        <taxon>Metazoa</taxon>
        <taxon>Spiralia</taxon>
        <taxon>Lophotrochozoa</taxon>
        <taxon>Mollusca</taxon>
        <taxon>Gastropoda</taxon>
        <taxon>Heterobranchia</taxon>
        <taxon>Euthyneura</taxon>
        <taxon>Panpulmonata</taxon>
        <taxon>Sacoglossa</taxon>
        <taxon>Placobranchoidea</taxon>
        <taxon>Plakobranchidae</taxon>
        <taxon>Elysia</taxon>
    </lineage>
</organism>
<keyword evidence="1" id="KW-0812">Transmembrane</keyword>